<gene>
    <name evidence="5" type="ORF">CYCCA115_LOCUS19281</name>
</gene>
<proteinExistence type="inferred from homology"/>
<sequence length="476" mass="53422">MVAPDASLSPSSRSSAASVRSSSMSSRRTSSSNNSILSHHQRRSPSTASLSSLSNHHNHHHHKVSNNNNILWNIYMKHQFWVERLFLLSFSFFVFWHFRTETQMVEELEQGGPLGLMMMHSGKLHPQETYSLKPKMTPAKMAELKGPNGDKPNVLVTGAAGFVGMFTALELKAIGMNPIGYDSVNSYYSQDLKELRIQELQQHGIPMVRADVCDSATLQNTIRTHNITRVIHLAAQAGVRYSLDHPDEYTRNNVDCFVRLLETMVKCGIHDQPLVYASSSSVYGGNEKIPFRESDRLEDPASLYAATKRSDELIAQTYFNLHGLSSVGLRFFTVYGPFGRPDMAPWIFTDKISNHETIRVFNHGNSRRDFTFVGDIVQGVVNSLFVNTGQPELVNLGNGRPILLADFVRLVESQVETEAIIDSVGMQKGDVPVTYADITKARRLLAYNPSTPIEEGIVQFVSWFREHNATQFRMNG</sequence>
<evidence type="ECO:0000256" key="1">
    <source>
        <dbReference type="ARBA" id="ARBA00007637"/>
    </source>
</evidence>
<accession>A0AAD2JLH8</accession>
<dbReference type="InterPro" id="IPR016040">
    <property type="entry name" value="NAD(P)-bd_dom"/>
</dbReference>
<dbReference type="PRINTS" id="PR01713">
    <property type="entry name" value="NUCEPIMERASE"/>
</dbReference>
<evidence type="ECO:0000256" key="2">
    <source>
        <dbReference type="ARBA" id="ARBA00023027"/>
    </source>
</evidence>
<keyword evidence="6" id="KW-1185">Reference proteome</keyword>
<evidence type="ECO:0000259" key="4">
    <source>
        <dbReference type="Pfam" id="PF16363"/>
    </source>
</evidence>
<protein>
    <recommendedName>
        <fullName evidence="4">NAD(P)-binding domain-containing protein</fullName>
    </recommendedName>
</protein>
<name>A0AAD2JLH8_9STRA</name>
<dbReference type="Gene3D" id="3.40.50.720">
    <property type="entry name" value="NAD(P)-binding Rossmann-like Domain"/>
    <property type="match status" value="1"/>
</dbReference>
<feature type="compositionally biased region" description="Low complexity" evidence="3">
    <location>
        <begin position="7"/>
        <end position="38"/>
    </location>
</feature>
<reference evidence="5" key="1">
    <citation type="submission" date="2023-08" db="EMBL/GenBank/DDBJ databases">
        <authorList>
            <person name="Audoor S."/>
            <person name="Bilcke G."/>
        </authorList>
    </citation>
    <scope>NUCLEOTIDE SEQUENCE</scope>
</reference>
<comment type="similarity">
    <text evidence="1">Belongs to the NAD(P)-dependent epimerase/dehydratase family.</text>
</comment>
<dbReference type="EMBL" id="CAKOGP040002091">
    <property type="protein sequence ID" value="CAJ1961607.1"/>
    <property type="molecule type" value="Genomic_DNA"/>
</dbReference>
<dbReference type="Pfam" id="PF16363">
    <property type="entry name" value="GDP_Man_Dehyd"/>
    <property type="match status" value="1"/>
</dbReference>
<dbReference type="InterPro" id="IPR036291">
    <property type="entry name" value="NAD(P)-bd_dom_sf"/>
</dbReference>
<keyword evidence="2" id="KW-0520">NAD</keyword>
<dbReference type="Proteomes" id="UP001295423">
    <property type="component" value="Unassembled WGS sequence"/>
</dbReference>
<feature type="region of interest" description="Disordered" evidence="3">
    <location>
        <begin position="1"/>
        <end position="62"/>
    </location>
</feature>
<dbReference type="AlphaFoldDB" id="A0AAD2JLH8"/>
<evidence type="ECO:0000256" key="3">
    <source>
        <dbReference type="SAM" id="MobiDB-lite"/>
    </source>
</evidence>
<dbReference type="PANTHER" id="PTHR43574">
    <property type="entry name" value="EPIMERASE-RELATED"/>
    <property type="match status" value="1"/>
</dbReference>
<dbReference type="Gene3D" id="3.90.25.10">
    <property type="entry name" value="UDP-galactose 4-epimerase, domain 1"/>
    <property type="match status" value="1"/>
</dbReference>
<evidence type="ECO:0000313" key="6">
    <source>
        <dbReference type="Proteomes" id="UP001295423"/>
    </source>
</evidence>
<organism evidence="5 6">
    <name type="scientific">Cylindrotheca closterium</name>
    <dbReference type="NCBI Taxonomy" id="2856"/>
    <lineage>
        <taxon>Eukaryota</taxon>
        <taxon>Sar</taxon>
        <taxon>Stramenopiles</taxon>
        <taxon>Ochrophyta</taxon>
        <taxon>Bacillariophyta</taxon>
        <taxon>Bacillariophyceae</taxon>
        <taxon>Bacillariophycidae</taxon>
        <taxon>Bacillariales</taxon>
        <taxon>Bacillariaceae</taxon>
        <taxon>Cylindrotheca</taxon>
    </lineage>
</organism>
<dbReference type="SUPFAM" id="SSF51735">
    <property type="entry name" value="NAD(P)-binding Rossmann-fold domains"/>
    <property type="match status" value="1"/>
</dbReference>
<feature type="domain" description="NAD(P)-binding" evidence="4">
    <location>
        <begin position="155"/>
        <end position="457"/>
    </location>
</feature>
<comment type="caution">
    <text evidence="5">The sequence shown here is derived from an EMBL/GenBank/DDBJ whole genome shotgun (WGS) entry which is preliminary data.</text>
</comment>
<evidence type="ECO:0000313" key="5">
    <source>
        <dbReference type="EMBL" id="CAJ1961607.1"/>
    </source>
</evidence>